<organism evidence="6 7">
    <name type="scientific">Persephonella atlantica</name>
    <dbReference type="NCBI Taxonomy" id="2699429"/>
    <lineage>
        <taxon>Bacteria</taxon>
        <taxon>Pseudomonadati</taxon>
        <taxon>Aquificota</taxon>
        <taxon>Aquificia</taxon>
        <taxon>Aquificales</taxon>
        <taxon>Hydrogenothermaceae</taxon>
        <taxon>Persephonella</taxon>
    </lineage>
</organism>
<reference evidence="6 7" key="1">
    <citation type="journal article" date="2021" name="Syst. Appl. Microbiol.">
        <title>Persephonella atlantica sp. nov.: How to adapt to physico-chemical gradients in high temperature hydrothermal habitats.</title>
        <authorList>
            <person name="Francois D.X."/>
            <person name="Godfroy A."/>
            <person name="Mathien C."/>
            <person name="Aube J."/>
            <person name="Cathalot C."/>
            <person name="Lesongeur F."/>
            <person name="L'Haridon S."/>
            <person name="Philippon X."/>
            <person name="Roussel E.G."/>
        </authorList>
    </citation>
    <scope>NUCLEOTIDE SEQUENCE [LARGE SCALE GENOMIC DNA]</scope>
    <source>
        <strain evidence="6 7">MO1340</strain>
    </source>
</reference>
<dbReference type="InterPro" id="IPR018490">
    <property type="entry name" value="cNMP-bd_dom_sf"/>
</dbReference>
<name>A0ABS1GGF0_9AQUI</name>
<protein>
    <submittedName>
        <fullName evidence="6">Crp/Fnr family transcriptional regulator</fullName>
    </submittedName>
</protein>
<sequence length="210" mass="25111">MVDARDIYLFRHLSDEQLKKLRDISFIKDYRRGELLFYEDEEPKYLYILLEGTIRVYKTDLKGNEITLHYFHPVNMIAEVANFENMPYPATAEFETEGKVLAIDYEKFKNEFLKDPEIAFNVLKSFAYKIRILNDIIIQNLMMDAVSRVAKFMYEHEDLFRELKHNKIASLLNITPETFSRILKKFKEQGILEKKGKDVIIHREKLKKYI</sequence>
<gene>
    <name evidence="6" type="ORF">GWK41_02895</name>
</gene>
<dbReference type="Proteomes" id="UP000772812">
    <property type="component" value="Unassembled WGS sequence"/>
</dbReference>
<dbReference type="CDD" id="cd00038">
    <property type="entry name" value="CAP_ED"/>
    <property type="match status" value="1"/>
</dbReference>
<dbReference type="PROSITE" id="PS50042">
    <property type="entry name" value="CNMP_BINDING_3"/>
    <property type="match status" value="1"/>
</dbReference>
<comment type="caution">
    <text evidence="6">The sequence shown here is derived from an EMBL/GenBank/DDBJ whole genome shotgun (WGS) entry which is preliminary data.</text>
</comment>
<evidence type="ECO:0000256" key="1">
    <source>
        <dbReference type="ARBA" id="ARBA00023015"/>
    </source>
</evidence>
<dbReference type="RefSeq" id="WP_200673406.1">
    <property type="nucleotide sequence ID" value="NZ_JAACYA010000001.1"/>
</dbReference>
<evidence type="ECO:0000259" key="5">
    <source>
        <dbReference type="PROSITE" id="PS51063"/>
    </source>
</evidence>
<dbReference type="InterPro" id="IPR014710">
    <property type="entry name" value="RmlC-like_jellyroll"/>
</dbReference>
<evidence type="ECO:0000313" key="6">
    <source>
        <dbReference type="EMBL" id="MBK3332013.1"/>
    </source>
</evidence>
<dbReference type="SMART" id="SM00100">
    <property type="entry name" value="cNMP"/>
    <property type="match status" value="1"/>
</dbReference>
<evidence type="ECO:0000256" key="3">
    <source>
        <dbReference type="ARBA" id="ARBA00023163"/>
    </source>
</evidence>
<evidence type="ECO:0000313" key="7">
    <source>
        <dbReference type="Proteomes" id="UP000772812"/>
    </source>
</evidence>
<dbReference type="InterPro" id="IPR036388">
    <property type="entry name" value="WH-like_DNA-bd_sf"/>
</dbReference>
<dbReference type="Pfam" id="PF00027">
    <property type="entry name" value="cNMP_binding"/>
    <property type="match status" value="1"/>
</dbReference>
<accession>A0ABS1GGF0</accession>
<dbReference type="Gene3D" id="2.60.120.10">
    <property type="entry name" value="Jelly Rolls"/>
    <property type="match status" value="1"/>
</dbReference>
<dbReference type="SUPFAM" id="SSF51206">
    <property type="entry name" value="cAMP-binding domain-like"/>
    <property type="match status" value="1"/>
</dbReference>
<dbReference type="Pfam" id="PF13545">
    <property type="entry name" value="HTH_Crp_2"/>
    <property type="match status" value="1"/>
</dbReference>
<evidence type="ECO:0000256" key="2">
    <source>
        <dbReference type="ARBA" id="ARBA00023125"/>
    </source>
</evidence>
<keyword evidence="2" id="KW-0238">DNA-binding</keyword>
<dbReference type="SMART" id="SM00419">
    <property type="entry name" value="HTH_CRP"/>
    <property type="match status" value="1"/>
</dbReference>
<dbReference type="InterPro" id="IPR012318">
    <property type="entry name" value="HTH_CRP"/>
</dbReference>
<dbReference type="SUPFAM" id="SSF46785">
    <property type="entry name" value="Winged helix' DNA-binding domain"/>
    <property type="match status" value="1"/>
</dbReference>
<feature type="domain" description="Cyclic nucleotide-binding" evidence="4">
    <location>
        <begin position="9"/>
        <end position="129"/>
    </location>
</feature>
<dbReference type="PANTHER" id="PTHR24567">
    <property type="entry name" value="CRP FAMILY TRANSCRIPTIONAL REGULATORY PROTEIN"/>
    <property type="match status" value="1"/>
</dbReference>
<keyword evidence="7" id="KW-1185">Reference proteome</keyword>
<dbReference type="InterPro" id="IPR000595">
    <property type="entry name" value="cNMP-bd_dom"/>
</dbReference>
<dbReference type="PANTHER" id="PTHR24567:SF26">
    <property type="entry name" value="REGULATORY PROTEIN YEIL"/>
    <property type="match status" value="1"/>
</dbReference>
<dbReference type="Gene3D" id="1.10.10.10">
    <property type="entry name" value="Winged helix-like DNA-binding domain superfamily/Winged helix DNA-binding domain"/>
    <property type="match status" value="1"/>
</dbReference>
<keyword evidence="1" id="KW-0805">Transcription regulation</keyword>
<keyword evidence="3" id="KW-0804">Transcription</keyword>
<evidence type="ECO:0000259" key="4">
    <source>
        <dbReference type="PROSITE" id="PS50042"/>
    </source>
</evidence>
<dbReference type="PROSITE" id="PS51063">
    <property type="entry name" value="HTH_CRP_2"/>
    <property type="match status" value="1"/>
</dbReference>
<dbReference type="EMBL" id="JAACYA010000001">
    <property type="protein sequence ID" value="MBK3332013.1"/>
    <property type="molecule type" value="Genomic_DNA"/>
</dbReference>
<dbReference type="InterPro" id="IPR050397">
    <property type="entry name" value="Env_Response_Regulators"/>
</dbReference>
<proteinExistence type="predicted"/>
<feature type="domain" description="HTH crp-type" evidence="5">
    <location>
        <begin position="143"/>
        <end position="205"/>
    </location>
</feature>
<dbReference type="InterPro" id="IPR036390">
    <property type="entry name" value="WH_DNA-bd_sf"/>
</dbReference>